<feature type="non-terminal residue" evidence="1">
    <location>
        <position position="1"/>
    </location>
</feature>
<dbReference type="SUPFAM" id="SSF53254">
    <property type="entry name" value="Phosphoglycerate mutase-like"/>
    <property type="match status" value="1"/>
</dbReference>
<sequence>SRDDRCVESVKHLITGVYIEDFLSNPVKIYNIPIHDDVMLSTGSSCPAFDKEFVRVLSLPENQQWVKEYTPLLMLLVDEFKSKCIQCILSADRFTDNFLLIKEYNLTMPKWVNDTICRQINEFSDRLFNAYCRTELQRRLVGDLDEQMDLIASSKKFYNIRIYSSSQLQVAEILSALEVYNNEPPPFG</sequence>
<dbReference type="STRING" id="299467.A0A443RWN0"/>
<dbReference type="Proteomes" id="UP000288716">
    <property type="component" value="Unassembled WGS sequence"/>
</dbReference>
<protein>
    <submittedName>
        <fullName evidence="1">Uncharacterized protein</fullName>
    </submittedName>
</protein>
<dbReference type="VEuPathDB" id="VectorBase:LDEU012446"/>
<accession>A0A443RWN0</accession>
<organism evidence="1 2">
    <name type="scientific">Leptotrombidium deliense</name>
    <dbReference type="NCBI Taxonomy" id="299467"/>
    <lineage>
        <taxon>Eukaryota</taxon>
        <taxon>Metazoa</taxon>
        <taxon>Ecdysozoa</taxon>
        <taxon>Arthropoda</taxon>
        <taxon>Chelicerata</taxon>
        <taxon>Arachnida</taxon>
        <taxon>Acari</taxon>
        <taxon>Acariformes</taxon>
        <taxon>Trombidiformes</taxon>
        <taxon>Prostigmata</taxon>
        <taxon>Anystina</taxon>
        <taxon>Parasitengona</taxon>
        <taxon>Trombiculoidea</taxon>
        <taxon>Trombiculidae</taxon>
        <taxon>Leptotrombidium</taxon>
    </lineage>
</organism>
<reference evidence="1 2" key="1">
    <citation type="journal article" date="2018" name="Gigascience">
        <title>Genomes of trombidid mites reveal novel predicted allergens and laterally-transferred genes associated with secondary metabolism.</title>
        <authorList>
            <person name="Dong X."/>
            <person name="Chaisiri K."/>
            <person name="Xia D."/>
            <person name="Armstrong S.D."/>
            <person name="Fang Y."/>
            <person name="Donnelly M.J."/>
            <person name="Kadowaki T."/>
            <person name="McGarry J.W."/>
            <person name="Darby A.C."/>
            <person name="Makepeace B.L."/>
        </authorList>
    </citation>
    <scope>NUCLEOTIDE SEQUENCE [LARGE SCALE GENOMIC DNA]</scope>
    <source>
        <strain evidence="1">UoL-UT</strain>
    </source>
</reference>
<keyword evidence="2" id="KW-1185">Reference proteome</keyword>
<evidence type="ECO:0000313" key="2">
    <source>
        <dbReference type="Proteomes" id="UP000288716"/>
    </source>
</evidence>
<dbReference type="EMBL" id="NCKV01024570">
    <property type="protein sequence ID" value="RWS19594.1"/>
    <property type="molecule type" value="Genomic_DNA"/>
</dbReference>
<name>A0A443RWN0_9ACAR</name>
<proteinExistence type="predicted"/>
<dbReference type="Gene3D" id="3.40.50.1240">
    <property type="entry name" value="Phosphoglycerate mutase-like"/>
    <property type="match status" value="1"/>
</dbReference>
<evidence type="ECO:0000313" key="1">
    <source>
        <dbReference type="EMBL" id="RWS19594.1"/>
    </source>
</evidence>
<gene>
    <name evidence="1" type="ORF">B4U80_14402</name>
</gene>
<dbReference type="AlphaFoldDB" id="A0A443RWN0"/>
<comment type="caution">
    <text evidence="1">The sequence shown here is derived from an EMBL/GenBank/DDBJ whole genome shotgun (WGS) entry which is preliminary data.</text>
</comment>
<dbReference type="InterPro" id="IPR029033">
    <property type="entry name" value="His_PPase_superfam"/>
</dbReference>
<dbReference type="GO" id="GO:0016791">
    <property type="term" value="F:phosphatase activity"/>
    <property type="evidence" value="ECO:0007669"/>
    <property type="project" value="UniProtKB-ARBA"/>
</dbReference>